<reference evidence="2" key="1">
    <citation type="journal article" date="2019" name="Int. J. Syst. Evol. Microbiol.">
        <title>The Global Catalogue of Microorganisms (GCM) 10K type strain sequencing project: providing services to taxonomists for standard genome sequencing and annotation.</title>
        <authorList>
            <consortium name="The Broad Institute Genomics Platform"/>
            <consortium name="The Broad Institute Genome Sequencing Center for Infectious Disease"/>
            <person name="Wu L."/>
            <person name="Ma J."/>
        </authorList>
    </citation>
    <scope>NUCLEOTIDE SEQUENCE [LARGE SCALE GENOMIC DNA]</scope>
    <source>
        <strain evidence="2">JCM 16378</strain>
    </source>
</reference>
<evidence type="ECO:0008006" key="3">
    <source>
        <dbReference type="Google" id="ProtNLM"/>
    </source>
</evidence>
<sequence length="93" mass="9636">MPEPALIIASVIRVARAAPSTESPAFTAPAALELLLELLVEELLEAAGSAVSELPQALRPSAAASATAAIEVVFMQVPQKDVVRCEFALTTPP</sequence>
<dbReference type="EMBL" id="BAAARN010000001">
    <property type="protein sequence ID" value="GAA2734247.1"/>
    <property type="molecule type" value="Genomic_DNA"/>
</dbReference>
<evidence type="ECO:0000313" key="2">
    <source>
        <dbReference type="Proteomes" id="UP001501326"/>
    </source>
</evidence>
<organism evidence="1 2">
    <name type="scientific">Pedococcus aerophilus</name>
    <dbReference type="NCBI Taxonomy" id="436356"/>
    <lineage>
        <taxon>Bacteria</taxon>
        <taxon>Bacillati</taxon>
        <taxon>Actinomycetota</taxon>
        <taxon>Actinomycetes</taxon>
        <taxon>Micrococcales</taxon>
        <taxon>Intrasporangiaceae</taxon>
        <taxon>Pedococcus</taxon>
    </lineage>
</organism>
<name>A0ABP6GZJ3_9MICO</name>
<comment type="caution">
    <text evidence="1">The sequence shown here is derived from an EMBL/GenBank/DDBJ whole genome shotgun (WGS) entry which is preliminary data.</text>
</comment>
<keyword evidence="2" id="KW-1185">Reference proteome</keyword>
<dbReference type="Proteomes" id="UP001501326">
    <property type="component" value="Unassembled WGS sequence"/>
</dbReference>
<proteinExistence type="predicted"/>
<protein>
    <recommendedName>
        <fullName evidence="3">Secreted protein</fullName>
    </recommendedName>
</protein>
<accession>A0ABP6GZJ3</accession>
<evidence type="ECO:0000313" key="1">
    <source>
        <dbReference type="EMBL" id="GAA2734247.1"/>
    </source>
</evidence>
<gene>
    <name evidence="1" type="ORF">GCM10009867_13940</name>
</gene>